<sequence>MEVAHMKGAGKEVLEIAEKYPLVKRALLLCVHNEESPQIPLYWLRGLTRQEGKTILDAIQLLKPKAKIINVSPYSDETDEETLYRHQSRFEGGTDTEKKEEVAELIPHELPGFSVVKIVLPSRLTEYTALRLGEILLLWGVLESAFSDFLSYLHTTKPRERRLHEEAKTWIWSDDQKMLFSFMNICLILNLDPEFIRRMLEMKIRGAYPSYMKNIPSLRKHQESKKEKVA</sequence>
<name>A0A2M8KY50_9BACT</name>
<reference evidence="2" key="1">
    <citation type="submission" date="2017-09" db="EMBL/GenBank/DDBJ databases">
        <title>Depth-based differentiation of microbial function through sediment-hosted aquifers and enrichment of novel symbionts in the deep terrestrial subsurface.</title>
        <authorList>
            <person name="Probst A.J."/>
            <person name="Ladd B."/>
            <person name="Jarett J.K."/>
            <person name="Geller-Mcgrath D.E."/>
            <person name="Sieber C.M.K."/>
            <person name="Emerson J.B."/>
            <person name="Anantharaman K."/>
            <person name="Thomas B.C."/>
            <person name="Malmstrom R."/>
            <person name="Stieglmeier M."/>
            <person name="Klingl A."/>
            <person name="Woyke T."/>
            <person name="Ryan C.M."/>
            <person name="Banfield J.F."/>
        </authorList>
    </citation>
    <scope>NUCLEOTIDE SEQUENCE [LARGE SCALE GENOMIC DNA]</scope>
</reference>
<protein>
    <submittedName>
        <fullName evidence="1">Uncharacterized protein</fullName>
    </submittedName>
</protein>
<evidence type="ECO:0000313" key="1">
    <source>
        <dbReference type="EMBL" id="PJE64823.1"/>
    </source>
</evidence>
<evidence type="ECO:0000313" key="2">
    <source>
        <dbReference type="Proteomes" id="UP000229098"/>
    </source>
</evidence>
<dbReference type="Proteomes" id="UP000229098">
    <property type="component" value="Unassembled WGS sequence"/>
</dbReference>
<comment type="caution">
    <text evidence="1">The sequence shown here is derived from an EMBL/GenBank/DDBJ whole genome shotgun (WGS) entry which is preliminary data.</text>
</comment>
<dbReference type="AlphaFoldDB" id="A0A2M8KY50"/>
<proteinExistence type="predicted"/>
<accession>A0A2M8KY50</accession>
<dbReference type="EMBL" id="PFEF01000003">
    <property type="protein sequence ID" value="PJE64823.1"/>
    <property type="molecule type" value="Genomic_DNA"/>
</dbReference>
<organism evidence="1 2">
    <name type="scientific">Candidatus Ryanbacteria bacterium CG10_big_fil_rev_8_21_14_0_10_43_42</name>
    <dbReference type="NCBI Taxonomy" id="1974864"/>
    <lineage>
        <taxon>Bacteria</taxon>
        <taxon>Candidatus Ryaniibacteriota</taxon>
    </lineage>
</organism>
<gene>
    <name evidence="1" type="ORF">COU90_00990</name>
</gene>